<protein>
    <submittedName>
        <fullName evidence="1">Uncharacterized protein</fullName>
    </submittedName>
</protein>
<organism evidence="1 2">
    <name type="scientific">Pseudonocardia xishanensis</name>
    <dbReference type="NCBI Taxonomy" id="630995"/>
    <lineage>
        <taxon>Bacteria</taxon>
        <taxon>Bacillati</taxon>
        <taxon>Actinomycetota</taxon>
        <taxon>Actinomycetes</taxon>
        <taxon>Pseudonocardiales</taxon>
        <taxon>Pseudonocardiaceae</taxon>
        <taxon>Pseudonocardia</taxon>
    </lineage>
</organism>
<dbReference type="EMBL" id="BAABGT010000067">
    <property type="protein sequence ID" value="GAA4551251.1"/>
    <property type="molecule type" value="Genomic_DNA"/>
</dbReference>
<dbReference type="Proteomes" id="UP001501598">
    <property type="component" value="Unassembled WGS sequence"/>
</dbReference>
<evidence type="ECO:0000313" key="2">
    <source>
        <dbReference type="Proteomes" id="UP001501598"/>
    </source>
</evidence>
<evidence type="ECO:0000313" key="1">
    <source>
        <dbReference type="EMBL" id="GAA4551251.1"/>
    </source>
</evidence>
<comment type="caution">
    <text evidence="1">The sequence shown here is derived from an EMBL/GenBank/DDBJ whole genome shotgun (WGS) entry which is preliminary data.</text>
</comment>
<gene>
    <name evidence="1" type="ORF">GCM10023175_42710</name>
</gene>
<keyword evidence="2" id="KW-1185">Reference proteome</keyword>
<sequence length="98" mass="10141">MHVQLTPGRALYSAIDSTGIIVVRAPGAHTDLTCGEQPMTESSGYLGEPTSGGLERGRRYWDPVGGLEVLCTAPGGFPVLANGAPLEPVPARPLPSSD</sequence>
<proteinExistence type="predicted"/>
<reference evidence="2" key="1">
    <citation type="journal article" date="2019" name="Int. J. Syst. Evol. Microbiol.">
        <title>The Global Catalogue of Microorganisms (GCM) 10K type strain sequencing project: providing services to taxonomists for standard genome sequencing and annotation.</title>
        <authorList>
            <consortium name="The Broad Institute Genomics Platform"/>
            <consortium name="The Broad Institute Genome Sequencing Center for Infectious Disease"/>
            <person name="Wu L."/>
            <person name="Ma J."/>
        </authorList>
    </citation>
    <scope>NUCLEOTIDE SEQUENCE [LARGE SCALE GENOMIC DNA]</scope>
    <source>
        <strain evidence="2">JCM 17906</strain>
    </source>
</reference>
<name>A0ABP8RWK4_9PSEU</name>
<accession>A0ABP8RWK4</accession>